<dbReference type="InterPro" id="IPR011992">
    <property type="entry name" value="EF-hand-dom_pair"/>
</dbReference>
<evidence type="ECO:0000256" key="2">
    <source>
        <dbReference type="ARBA" id="ARBA00022837"/>
    </source>
</evidence>
<accession>A0A7J5XB40</accession>
<dbReference type="Gene3D" id="1.10.238.10">
    <property type="entry name" value="EF-hand"/>
    <property type="match status" value="1"/>
</dbReference>
<dbReference type="PROSITE" id="PS50222">
    <property type="entry name" value="EF_HAND_2"/>
    <property type="match status" value="1"/>
</dbReference>
<reference evidence="4 5" key="1">
    <citation type="submission" date="2020-03" db="EMBL/GenBank/DDBJ databases">
        <title>Dissostichus mawsoni Genome sequencing and assembly.</title>
        <authorList>
            <person name="Park H."/>
        </authorList>
    </citation>
    <scope>NUCLEOTIDE SEQUENCE [LARGE SCALE GENOMIC DNA]</scope>
    <source>
        <strain evidence="4">DM0001</strain>
        <tissue evidence="4">Muscle</tissue>
    </source>
</reference>
<dbReference type="PROSITE" id="PS00018">
    <property type="entry name" value="EF_HAND_1"/>
    <property type="match status" value="1"/>
</dbReference>
<proteinExistence type="predicted"/>
<organism evidence="4 5">
    <name type="scientific">Dissostichus mawsoni</name>
    <name type="common">Antarctic cod</name>
    <dbReference type="NCBI Taxonomy" id="36200"/>
    <lineage>
        <taxon>Eukaryota</taxon>
        <taxon>Metazoa</taxon>
        <taxon>Chordata</taxon>
        <taxon>Craniata</taxon>
        <taxon>Vertebrata</taxon>
        <taxon>Euteleostomi</taxon>
        <taxon>Actinopterygii</taxon>
        <taxon>Neopterygii</taxon>
        <taxon>Teleostei</taxon>
        <taxon>Neoteleostei</taxon>
        <taxon>Acanthomorphata</taxon>
        <taxon>Eupercaria</taxon>
        <taxon>Perciformes</taxon>
        <taxon>Notothenioidei</taxon>
        <taxon>Nototheniidae</taxon>
        <taxon>Dissostichus</taxon>
    </lineage>
</organism>
<name>A0A7J5XB40_DISMA</name>
<dbReference type="Pfam" id="PF00036">
    <property type="entry name" value="EF-hand_1"/>
    <property type="match status" value="1"/>
</dbReference>
<evidence type="ECO:0000313" key="4">
    <source>
        <dbReference type="EMBL" id="KAF3834053.1"/>
    </source>
</evidence>
<keyword evidence="1" id="KW-0479">Metal-binding</keyword>
<dbReference type="GO" id="GO:0005509">
    <property type="term" value="F:calcium ion binding"/>
    <property type="evidence" value="ECO:0007669"/>
    <property type="project" value="InterPro"/>
</dbReference>
<comment type="caution">
    <text evidence="4">The sequence shown here is derived from an EMBL/GenBank/DDBJ whole genome shotgun (WGS) entry which is preliminary data.</text>
</comment>
<gene>
    <name evidence="4" type="ORF">F7725_025257</name>
</gene>
<dbReference type="SUPFAM" id="SSF47473">
    <property type="entry name" value="EF-hand"/>
    <property type="match status" value="1"/>
</dbReference>
<dbReference type="InterPro" id="IPR018247">
    <property type="entry name" value="EF_Hand_1_Ca_BS"/>
</dbReference>
<protein>
    <recommendedName>
        <fullName evidence="3">EF-hand domain-containing protein</fullName>
    </recommendedName>
</protein>
<dbReference type="Proteomes" id="UP000518266">
    <property type="component" value="Unassembled WGS sequence"/>
</dbReference>
<dbReference type="InterPro" id="IPR002048">
    <property type="entry name" value="EF_hand_dom"/>
</dbReference>
<dbReference type="AlphaFoldDB" id="A0A7J5XB40"/>
<evidence type="ECO:0000313" key="5">
    <source>
        <dbReference type="Proteomes" id="UP000518266"/>
    </source>
</evidence>
<evidence type="ECO:0000259" key="3">
    <source>
        <dbReference type="PROSITE" id="PS50222"/>
    </source>
</evidence>
<feature type="domain" description="EF-hand" evidence="3">
    <location>
        <begin position="59"/>
        <end position="87"/>
    </location>
</feature>
<keyword evidence="2" id="KW-0106">Calcium</keyword>
<dbReference type="EMBL" id="JAAKFY010000026">
    <property type="protein sequence ID" value="KAF3834053.1"/>
    <property type="molecule type" value="Genomic_DNA"/>
</dbReference>
<sequence length="104" mass="11855">MEMEECMNLTGLEISLVSMYAVFDGNKNENGKMDKDTFLRVLKEELPFFAQAAAKNNCDIFSKVDLDNDGFVDFEEFSKMVCSCACASHDTLEEAHKKHEQEKE</sequence>
<evidence type="ECO:0000256" key="1">
    <source>
        <dbReference type="ARBA" id="ARBA00022723"/>
    </source>
</evidence>
<keyword evidence="5" id="KW-1185">Reference proteome</keyword>
<dbReference type="OrthoDB" id="9980946at2759"/>